<comment type="caution">
    <text evidence="2">The sequence shown here is derived from an EMBL/GenBank/DDBJ whole genome shotgun (WGS) entry which is preliminary data.</text>
</comment>
<evidence type="ECO:0000313" key="2">
    <source>
        <dbReference type="EMBL" id="MDI1486158.1"/>
    </source>
</evidence>
<dbReference type="AlphaFoldDB" id="A0AA43QK32"/>
<proteinExistence type="predicted"/>
<keyword evidence="1" id="KW-0175">Coiled coil</keyword>
<keyword evidence="3" id="KW-1185">Reference proteome</keyword>
<evidence type="ECO:0000313" key="3">
    <source>
        <dbReference type="Proteomes" id="UP001161017"/>
    </source>
</evidence>
<feature type="coiled-coil region" evidence="1">
    <location>
        <begin position="373"/>
        <end position="404"/>
    </location>
</feature>
<sequence length="608" mass="70045">MPFLDTVDEFLSKYGSPLGLAQSTSFYDEPPLWRYDDQVPPPMPPFSLPDLVYTVFLWVSGFVLICAALMPTYLAFESEIWAVMQPLIDLIEAFHGSFHDRVPLEINRYDFLAPETVKTQTAGLSKAIHQQSTWLSRQGLAGFKTFTPAPTKIIDVVSVHRMLAEIKSHSESHYDDLMLEFKICQQMQSRGLEASAQQQRKALQLVRSQRDAMFARYLAFLLRQPAIRLQYIQVCTLILMISHSEHAKVLDTFCKAALEVEDLHKQELAGKDRRFQQMMTQHQGELIAAKDQTALQKEKEHRRQMTRAASVYAALDKRHESLIEQHESLVQQHASLKRQHKLDALDHAEKQDADAEAREDYMRAHDNDMYEMEEELARKVAELQAEHAAEKRRLELRVEKLSHNCKWVKLLRKTSKEQNVPATILRQLNEAESALRELMDKVKPAMKRLAIDRNKQTKAVQDHLIFAVDLWQAYLDFAELLDEAPSEELSAFAELYLGLDDHGEKTRQTSFYPILDLESLLGVFDLPGARRAGDPPRLTSLAWGAMQPPADAPAETFIEWLAEQDFTADRWTELRQLAYTMARVPNTFNIRQILANCHILRRRDWAKL</sequence>
<name>A0AA43QK32_9LECA</name>
<feature type="coiled-coil region" evidence="1">
    <location>
        <begin position="312"/>
        <end position="339"/>
    </location>
</feature>
<protein>
    <submittedName>
        <fullName evidence="2">Uncharacterized protein</fullName>
    </submittedName>
</protein>
<dbReference type="EMBL" id="JAPUFD010000002">
    <property type="protein sequence ID" value="MDI1486158.1"/>
    <property type="molecule type" value="Genomic_DNA"/>
</dbReference>
<organism evidence="2 3">
    <name type="scientific">Ramalina farinacea</name>
    <dbReference type="NCBI Taxonomy" id="258253"/>
    <lineage>
        <taxon>Eukaryota</taxon>
        <taxon>Fungi</taxon>
        <taxon>Dikarya</taxon>
        <taxon>Ascomycota</taxon>
        <taxon>Pezizomycotina</taxon>
        <taxon>Lecanoromycetes</taxon>
        <taxon>OSLEUM clade</taxon>
        <taxon>Lecanoromycetidae</taxon>
        <taxon>Lecanorales</taxon>
        <taxon>Lecanorineae</taxon>
        <taxon>Ramalinaceae</taxon>
        <taxon>Ramalina</taxon>
    </lineage>
</organism>
<gene>
    <name evidence="2" type="ORF">OHK93_004349</name>
</gene>
<dbReference type="Proteomes" id="UP001161017">
    <property type="component" value="Unassembled WGS sequence"/>
</dbReference>
<accession>A0AA43QK32</accession>
<reference evidence="2" key="1">
    <citation type="journal article" date="2023" name="Genome Biol. Evol.">
        <title>First Whole Genome Sequence and Flow Cytometry Genome Size Data for the Lichen-Forming Fungus Ramalina farinacea (Ascomycota).</title>
        <authorList>
            <person name="Llewellyn T."/>
            <person name="Mian S."/>
            <person name="Hill R."/>
            <person name="Leitch I.J."/>
            <person name="Gaya E."/>
        </authorList>
    </citation>
    <scope>NUCLEOTIDE SEQUENCE</scope>
    <source>
        <strain evidence="2">LIQ254RAFAR</strain>
    </source>
</reference>
<evidence type="ECO:0000256" key="1">
    <source>
        <dbReference type="SAM" id="Coils"/>
    </source>
</evidence>